<dbReference type="EMBL" id="JADQAZ010000001">
    <property type="protein sequence ID" value="MBT0956869.1"/>
    <property type="molecule type" value="Genomic_DNA"/>
</dbReference>
<comment type="caution">
    <text evidence="2">The sequence shown here is derived from an EMBL/GenBank/DDBJ whole genome shotgun (WGS) entry which is preliminary data.</text>
</comment>
<dbReference type="AlphaFoldDB" id="A0AAP2CM01"/>
<feature type="chain" id="PRO_5042895625" evidence="1">
    <location>
        <begin position="21"/>
        <end position="127"/>
    </location>
</feature>
<accession>A0AAP2CM01</accession>
<dbReference type="RefSeq" id="WP_327793058.1">
    <property type="nucleotide sequence ID" value="NZ_JADQAZ010000001.1"/>
</dbReference>
<dbReference type="Proteomes" id="UP001315686">
    <property type="component" value="Unassembled WGS sequence"/>
</dbReference>
<reference evidence="2 3" key="1">
    <citation type="journal article" date="2021" name="Arch. Microbiol.">
        <title>Harenicola maris gen. nov., sp. nov. isolated from the Sea of Japan shallow sediments.</title>
        <authorList>
            <person name="Romanenko L.A."/>
            <person name="Kurilenko V.V."/>
            <person name="Chernysheva N.Y."/>
            <person name="Tekutyeva L.A."/>
            <person name="Velansky P.V."/>
            <person name="Svetashev V.I."/>
            <person name="Isaeva M.P."/>
        </authorList>
    </citation>
    <scope>NUCLEOTIDE SEQUENCE [LARGE SCALE GENOMIC DNA]</scope>
    <source>
        <strain evidence="2 3">KMM 3653</strain>
    </source>
</reference>
<protein>
    <submittedName>
        <fullName evidence="2">Uncharacterized protein</fullName>
    </submittedName>
</protein>
<keyword evidence="1" id="KW-0732">Signal</keyword>
<feature type="signal peptide" evidence="1">
    <location>
        <begin position="1"/>
        <end position="20"/>
    </location>
</feature>
<keyword evidence="3" id="KW-1185">Reference proteome</keyword>
<gene>
    <name evidence="2" type="ORF">IV417_05695</name>
</gene>
<proteinExistence type="predicted"/>
<evidence type="ECO:0000313" key="2">
    <source>
        <dbReference type="EMBL" id="MBT0956869.1"/>
    </source>
</evidence>
<evidence type="ECO:0000256" key="1">
    <source>
        <dbReference type="SAM" id="SignalP"/>
    </source>
</evidence>
<organism evidence="2 3">
    <name type="scientific">Harenicola maris</name>
    <dbReference type="NCBI Taxonomy" id="2841044"/>
    <lineage>
        <taxon>Bacteria</taxon>
        <taxon>Pseudomonadati</taxon>
        <taxon>Pseudomonadota</taxon>
        <taxon>Alphaproteobacteria</taxon>
        <taxon>Rhodobacterales</taxon>
        <taxon>Paracoccaceae</taxon>
        <taxon>Harenicola</taxon>
    </lineage>
</organism>
<sequence length="127" mass="13836">MIRNTLVCIIACAAPLSALAGNYHCEYVLRCTEQEPDSCVPDLWQASVFDADSSTPTLLAAEESIPVTLRRADKARNTLTFAGETQIGGAESLTLSLTNLRSTYVQKFTLDGAEVTRVFQGDCEEEE</sequence>
<evidence type="ECO:0000313" key="3">
    <source>
        <dbReference type="Proteomes" id="UP001315686"/>
    </source>
</evidence>
<name>A0AAP2CM01_9RHOB</name>